<evidence type="ECO:0000256" key="7">
    <source>
        <dbReference type="RuleBase" id="RU000496"/>
    </source>
</evidence>
<gene>
    <name evidence="10" type="ORF">CSSPJE1EN1_LOCUS2326</name>
</gene>
<dbReference type="NCBIfam" id="TIGR01771">
    <property type="entry name" value="L-LDH-NAD"/>
    <property type="match status" value="1"/>
</dbReference>
<evidence type="ECO:0000256" key="5">
    <source>
        <dbReference type="ARBA" id="ARBA00023027"/>
    </source>
</evidence>
<feature type="domain" description="Lactate/malate dehydrogenase C-terminal" evidence="9">
    <location>
        <begin position="298"/>
        <end position="461"/>
    </location>
</feature>
<dbReference type="EC" id="1.1.1.27" evidence="3 7"/>
<evidence type="ECO:0000256" key="6">
    <source>
        <dbReference type="ARBA" id="ARBA00049258"/>
    </source>
</evidence>
<evidence type="ECO:0000256" key="3">
    <source>
        <dbReference type="ARBA" id="ARBA00012967"/>
    </source>
</evidence>
<dbReference type="Gene3D" id="3.90.110.10">
    <property type="entry name" value="Lactate dehydrogenase/glycoside hydrolase, family 4, C-terminal"/>
    <property type="match status" value="1"/>
</dbReference>
<dbReference type="NCBIfam" id="NF000824">
    <property type="entry name" value="PRK00066.1"/>
    <property type="match status" value="1"/>
</dbReference>
<dbReference type="CDD" id="cd05293">
    <property type="entry name" value="LDH_1"/>
    <property type="match status" value="1"/>
</dbReference>
<dbReference type="InterPro" id="IPR011304">
    <property type="entry name" value="L-lactate_DH"/>
</dbReference>
<reference evidence="10" key="1">
    <citation type="submission" date="2024-02" db="EMBL/GenBank/DDBJ databases">
        <authorList>
            <consortium name="ELIXIR-Norway"/>
            <consortium name="Elixir Norway"/>
        </authorList>
    </citation>
    <scope>NUCLEOTIDE SEQUENCE</scope>
</reference>
<comment type="pathway">
    <text evidence="1 7">Fermentation; pyruvate fermentation to lactate; (S)-lactate from pyruvate: step 1/1.</text>
</comment>
<dbReference type="Pfam" id="PF02866">
    <property type="entry name" value="Ldh_1_C"/>
    <property type="match status" value="1"/>
</dbReference>
<dbReference type="Proteomes" id="UP001497444">
    <property type="component" value="Chromosome 10"/>
</dbReference>
<evidence type="ECO:0000256" key="1">
    <source>
        <dbReference type="ARBA" id="ARBA00004843"/>
    </source>
</evidence>
<dbReference type="PANTHER" id="PTHR43128">
    <property type="entry name" value="L-2-HYDROXYCARBOXYLATE DEHYDROGENASE (NAD(P)(+))"/>
    <property type="match status" value="1"/>
</dbReference>
<sequence>MEATVVMGRRVGPGKTLELCLSIQCSKPRCTRLQAPAAASAAATPKSTGLINPAVCIEISLCNFSMKKKKKQQLQQKQTKKDTGVWTGLGWGKGAAAEGRRWWRRRIQAPRSKSILCSSSVSVAELSGEDGDDIANVMFEPMFEANPSDISIKRTSKITVVGVGNVGMACAQTILTQDLTDELALVDILPDKLRGEMLDLQHAAAFLPRAKIVAHTDYAITAESDICIVTAGARQREGESRLTLVERNVSFFKQIIPQLAKYSPNAILLIIANPVDALTYVSRRLSGFPTNRVIGSGTNLDSSRFRWILADRLEVNAQNVHGYIVGEHGDSSVPLWSSVNVAGVPLLQLLQNKGIHYGKHTQEEIHRMVVDGAYEVIKLKGYTSWAIGYSVASLVKSLLRDQRRIHPVSVCAKGFYGIEDEVYLSLPAELGRSGIIGILNIPLSNEETQRLQQSANALAQIQRKLDI</sequence>
<dbReference type="InterPro" id="IPR018177">
    <property type="entry name" value="L-lactate_DH_AS"/>
</dbReference>
<organism evidence="10 11">
    <name type="scientific">Sphagnum jensenii</name>
    <dbReference type="NCBI Taxonomy" id="128206"/>
    <lineage>
        <taxon>Eukaryota</taxon>
        <taxon>Viridiplantae</taxon>
        <taxon>Streptophyta</taxon>
        <taxon>Embryophyta</taxon>
        <taxon>Bryophyta</taxon>
        <taxon>Sphagnophytina</taxon>
        <taxon>Sphagnopsida</taxon>
        <taxon>Sphagnales</taxon>
        <taxon>Sphagnaceae</taxon>
        <taxon>Sphagnum</taxon>
    </lineage>
</organism>
<evidence type="ECO:0000313" key="10">
    <source>
        <dbReference type="EMBL" id="CAK9256848.1"/>
    </source>
</evidence>
<keyword evidence="5 7" id="KW-0520">NAD</keyword>
<dbReference type="PROSITE" id="PS00064">
    <property type="entry name" value="L_LDH"/>
    <property type="match status" value="1"/>
</dbReference>
<accession>A0ABP0VQV2</accession>
<keyword evidence="4 7" id="KW-0560">Oxidoreductase</keyword>
<feature type="domain" description="Lactate/malate dehydrogenase N-terminal" evidence="8">
    <location>
        <begin position="157"/>
        <end position="295"/>
    </location>
</feature>
<evidence type="ECO:0000256" key="2">
    <source>
        <dbReference type="ARBA" id="ARBA00006054"/>
    </source>
</evidence>
<evidence type="ECO:0000256" key="4">
    <source>
        <dbReference type="ARBA" id="ARBA00023002"/>
    </source>
</evidence>
<evidence type="ECO:0000259" key="9">
    <source>
        <dbReference type="Pfam" id="PF02866"/>
    </source>
</evidence>
<dbReference type="Gene3D" id="3.40.50.720">
    <property type="entry name" value="NAD(P)-binding Rossmann-like Domain"/>
    <property type="match status" value="1"/>
</dbReference>
<dbReference type="PANTHER" id="PTHR43128:SF16">
    <property type="entry name" value="L-LACTATE DEHYDROGENASE"/>
    <property type="match status" value="1"/>
</dbReference>
<dbReference type="PRINTS" id="PR00086">
    <property type="entry name" value="LLDHDRGNASE"/>
</dbReference>
<keyword evidence="11" id="KW-1185">Reference proteome</keyword>
<dbReference type="InterPro" id="IPR022383">
    <property type="entry name" value="Lactate/malate_DH_C"/>
</dbReference>
<dbReference type="SUPFAM" id="SSF56327">
    <property type="entry name" value="LDH C-terminal domain-like"/>
    <property type="match status" value="1"/>
</dbReference>
<comment type="similarity">
    <text evidence="2">Belongs to the LDH/MDH superfamily. LDH family.</text>
</comment>
<dbReference type="Pfam" id="PF00056">
    <property type="entry name" value="Ldh_1_N"/>
    <property type="match status" value="1"/>
</dbReference>
<dbReference type="EMBL" id="OZ020105">
    <property type="protein sequence ID" value="CAK9256848.1"/>
    <property type="molecule type" value="Genomic_DNA"/>
</dbReference>
<protein>
    <recommendedName>
        <fullName evidence="3 7">L-lactate dehydrogenase</fullName>
        <ecNumber evidence="3 7">1.1.1.27</ecNumber>
    </recommendedName>
</protein>
<dbReference type="InterPro" id="IPR001557">
    <property type="entry name" value="L-lactate/malate_DH"/>
</dbReference>
<evidence type="ECO:0000259" key="8">
    <source>
        <dbReference type="Pfam" id="PF00056"/>
    </source>
</evidence>
<comment type="catalytic activity">
    <reaction evidence="6 7">
        <text>(S)-lactate + NAD(+) = pyruvate + NADH + H(+)</text>
        <dbReference type="Rhea" id="RHEA:23444"/>
        <dbReference type="ChEBI" id="CHEBI:15361"/>
        <dbReference type="ChEBI" id="CHEBI:15378"/>
        <dbReference type="ChEBI" id="CHEBI:16651"/>
        <dbReference type="ChEBI" id="CHEBI:57540"/>
        <dbReference type="ChEBI" id="CHEBI:57945"/>
        <dbReference type="EC" id="1.1.1.27"/>
    </reaction>
</comment>
<evidence type="ECO:0000313" key="11">
    <source>
        <dbReference type="Proteomes" id="UP001497444"/>
    </source>
</evidence>
<dbReference type="InterPro" id="IPR036291">
    <property type="entry name" value="NAD(P)-bd_dom_sf"/>
</dbReference>
<dbReference type="HAMAP" id="MF_00488">
    <property type="entry name" value="Lactate_dehydrog"/>
    <property type="match status" value="1"/>
</dbReference>
<dbReference type="SUPFAM" id="SSF51735">
    <property type="entry name" value="NAD(P)-binding Rossmann-fold domains"/>
    <property type="match status" value="1"/>
</dbReference>
<proteinExistence type="inferred from homology"/>
<name>A0ABP0VQV2_9BRYO</name>
<dbReference type="InterPro" id="IPR015955">
    <property type="entry name" value="Lactate_DH/Glyco_Ohase_4_C"/>
</dbReference>
<dbReference type="InterPro" id="IPR001236">
    <property type="entry name" value="Lactate/malate_DH_N"/>
</dbReference>